<keyword evidence="1" id="KW-1133">Transmembrane helix</keyword>
<dbReference type="EMBL" id="JAGSPA010000002">
    <property type="protein sequence ID" value="MBV7256484.1"/>
    <property type="molecule type" value="Genomic_DNA"/>
</dbReference>
<protein>
    <recommendedName>
        <fullName evidence="4">PrsW family intramembrane metalloprotease</fullName>
    </recommendedName>
</protein>
<sequence>MVHATGYGNDYILSLANSVVTEEFMGMSYLVFREEFNRYLSLFLMMLITSGRNLPKVNSAHFFFMGMAFGTYERYGYYLLNNNIYDNSPSLAYTVTVIILSILTHGILSLGGFHALVRFRKRKYIIYGVLVFIFCAFVHICYNVTPVFFMEKLSPYFHEEGGFLPAYMPIANAIVAARIAISITLFFILGVLLFRFPPRRLPRQGRRSRLIRRET</sequence>
<evidence type="ECO:0008006" key="4">
    <source>
        <dbReference type="Google" id="ProtNLM"/>
    </source>
</evidence>
<dbReference type="Proteomes" id="UP000722336">
    <property type="component" value="Unassembled WGS sequence"/>
</dbReference>
<dbReference type="RefSeq" id="WP_218445125.1">
    <property type="nucleotide sequence ID" value="NZ_JAGSPA010000002.1"/>
</dbReference>
<comment type="caution">
    <text evidence="2">The sequence shown here is derived from an EMBL/GenBank/DDBJ whole genome shotgun (WGS) entry which is preliminary data.</text>
</comment>
<evidence type="ECO:0000313" key="3">
    <source>
        <dbReference type="Proteomes" id="UP000722336"/>
    </source>
</evidence>
<name>A0ABS6SDK1_9SPHN</name>
<reference evidence="2 3" key="1">
    <citation type="submission" date="2021-04" db="EMBL/GenBank/DDBJ databases">
        <authorList>
            <person name="Pira H."/>
            <person name="Risdian C."/>
            <person name="Wink J."/>
        </authorList>
    </citation>
    <scope>NUCLEOTIDE SEQUENCE [LARGE SCALE GENOMIC DNA]</scope>
    <source>
        <strain evidence="2 3">WHA3</strain>
    </source>
</reference>
<feature type="transmembrane region" description="Helical" evidence="1">
    <location>
        <begin position="92"/>
        <end position="117"/>
    </location>
</feature>
<proteinExistence type="predicted"/>
<keyword evidence="3" id="KW-1185">Reference proteome</keyword>
<feature type="transmembrane region" description="Helical" evidence="1">
    <location>
        <begin position="124"/>
        <end position="150"/>
    </location>
</feature>
<organism evidence="2 3">
    <name type="scientific">Pacificimonas pallii</name>
    <dbReference type="NCBI Taxonomy" id="2827236"/>
    <lineage>
        <taxon>Bacteria</taxon>
        <taxon>Pseudomonadati</taxon>
        <taxon>Pseudomonadota</taxon>
        <taxon>Alphaproteobacteria</taxon>
        <taxon>Sphingomonadales</taxon>
        <taxon>Sphingosinicellaceae</taxon>
        <taxon>Pacificimonas</taxon>
    </lineage>
</organism>
<accession>A0ABS6SDK1</accession>
<feature type="transmembrane region" description="Helical" evidence="1">
    <location>
        <begin position="53"/>
        <end position="72"/>
    </location>
</feature>
<keyword evidence="1" id="KW-0812">Transmembrane</keyword>
<evidence type="ECO:0000313" key="2">
    <source>
        <dbReference type="EMBL" id="MBV7256484.1"/>
    </source>
</evidence>
<gene>
    <name evidence="2" type="ORF">KCG44_06750</name>
</gene>
<keyword evidence="1" id="KW-0472">Membrane</keyword>
<feature type="transmembrane region" description="Helical" evidence="1">
    <location>
        <begin position="170"/>
        <end position="194"/>
    </location>
</feature>
<evidence type="ECO:0000256" key="1">
    <source>
        <dbReference type="SAM" id="Phobius"/>
    </source>
</evidence>